<evidence type="ECO:0000313" key="1">
    <source>
        <dbReference type="Ensembl" id="ENSCINP00000027033.2"/>
    </source>
</evidence>
<protein>
    <submittedName>
        <fullName evidence="1">Uncharacterized protein</fullName>
    </submittedName>
</protein>
<dbReference type="AlphaFoldDB" id="F6YJJ7"/>
<reference evidence="1" key="3">
    <citation type="submission" date="2025-09" db="UniProtKB">
        <authorList>
            <consortium name="Ensembl"/>
        </authorList>
    </citation>
    <scope>IDENTIFICATION</scope>
</reference>
<dbReference type="HOGENOM" id="CLU_1762886_0_0_1"/>
<dbReference type="Ensembl" id="ENSCINT00000027279.2">
    <property type="protein sequence ID" value="ENSCINP00000027033.2"/>
    <property type="gene ID" value="ENSCING00000015146.2"/>
</dbReference>
<evidence type="ECO:0000313" key="2">
    <source>
        <dbReference type="Proteomes" id="UP000008144"/>
    </source>
</evidence>
<reference evidence="1" key="2">
    <citation type="submission" date="2025-08" db="UniProtKB">
        <authorList>
            <consortium name="Ensembl"/>
        </authorList>
    </citation>
    <scope>IDENTIFICATION</scope>
</reference>
<keyword evidence="2" id="KW-1185">Reference proteome</keyword>
<reference evidence="2" key="1">
    <citation type="journal article" date="2002" name="Science">
        <title>The draft genome of Ciona intestinalis: insights into chordate and vertebrate origins.</title>
        <authorList>
            <person name="Dehal P."/>
            <person name="Satou Y."/>
            <person name="Campbell R.K."/>
            <person name="Chapman J."/>
            <person name="Degnan B."/>
            <person name="De Tomaso A."/>
            <person name="Davidson B."/>
            <person name="Di Gregorio A."/>
            <person name="Gelpke M."/>
            <person name="Goodstein D.M."/>
            <person name="Harafuji N."/>
            <person name="Hastings K.E."/>
            <person name="Ho I."/>
            <person name="Hotta K."/>
            <person name="Huang W."/>
            <person name="Kawashima T."/>
            <person name="Lemaire P."/>
            <person name="Martinez D."/>
            <person name="Meinertzhagen I.A."/>
            <person name="Necula S."/>
            <person name="Nonaka M."/>
            <person name="Putnam N."/>
            <person name="Rash S."/>
            <person name="Saiga H."/>
            <person name="Satake M."/>
            <person name="Terry A."/>
            <person name="Yamada L."/>
            <person name="Wang H.G."/>
            <person name="Awazu S."/>
            <person name="Azumi K."/>
            <person name="Boore J."/>
            <person name="Branno M."/>
            <person name="Chin-Bow S."/>
            <person name="DeSantis R."/>
            <person name="Doyle S."/>
            <person name="Francino P."/>
            <person name="Keys D.N."/>
            <person name="Haga S."/>
            <person name="Hayashi H."/>
            <person name="Hino K."/>
            <person name="Imai K.S."/>
            <person name="Inaba K."/>
            <person name="Kano S."/>
            <person name="Kobayashi K."/>
            <person name="Kobayashi M."/>
            <person name="Lee B.I."/>
            <person name="Makabe K.W."/>
            <person name="Manohar C."/>
            <person name="Matassi G."/>
            <person name="Medina M."/>
            <person name="Mochizuki Y."/>
            <person name="Mount S."/>
            <person name="Morishita T."/>
            <person name="Miura S."/>
            <person name="Nakayama A."/>
            <person name="Nishizaka S."/>
            <person name="Nomoto H."/>
            <person name="Ohta F."/>
            <person name="Oishi K."/>
            <person name="Rigoutsos I."/>
            <person name="Sano M."/>
            <person name="Sasaki A."/>
            <person name="Sasakura Y."/>
            <person name="Shoguchi E."/>
            <person name="Shin-i T."/>
            <person name="Spagnuolo A."/>
            <person name="Stainier D."/>
            <person name="Suzuki M.M."/>
            <person name="Tassy O."/>
            <person name="Takatori N."/>
            <person name="Tokuoka M."/>
            <person name="Yagi K."/>
            <person name="Yoshizaki F."/>
            <person name="Wada S."/>
            <person name="Zhang C."/>
            <person name="Hyatt P.D."/>
            <person name="Larimer F."/>
            <person name="Detter C."/>
            <person name="Doggett N."/>
            <person name="Glavina T."/>
            <person name="Hawkins T."/>
            <person name="Richardson P."/>
            <person name="Lucas S."/>
            <person name="Kohara Y."/>
            <person name="Levine M."/>
            <person name="Satoh N."/>
            <person name="Rokhsar D.S."/>
        </authorList>
    </citation>
    <scope>NUCLEOTIDE SEQUENCE [LARGE SCALE GENOMIC DNA]</scope>
</reference>
<name>F6YJJ7_CIOIN</name>
<proteinExistence type="predicted"/>
<sequence>MLVTPQLSPCFDVLLIPKHESNSDGSCRVITGNPPTSGDPTLPWLVCSETGSNNIGLLWATCVLLRVAATGGDEVFINGATEAVSFPWIRLPPPSGPDDENTGFELPSVLIFTFFSGTASNTSSIGEFLSLVLSPDALLRPRLKASTF</sequence>
<dbReference type="InParanoid" id="F6YJJ7"/>
<dbReference type="Proteomes" id="UP000008144">
    <property type="component" value="Unassembled WGS sequence"/>
</dbReference>
<accession>F6YJJ7</accession>
<organism evidence="1 2">
    <name type="scientific">Ciona intestinalis</name>
    <name type="common">Transparent sea squirt</name>
    <name type="synonym">Ascidia intestinalis</name>
    <dbReference type="NCBI Taxonomy" id="7719"/>
    <lineage>
        <taxon>Eukaryota</taxon>
        <taxon>Metazoa</taxon>
        <taxon>Chordata</taxon>
        <taxon>Tunicata</taxon>
        <taxon>Ascidiacea</taxon>
        <taxon>Phlebobranchia</taxon>
        <taxon>Cionidae</taxon>
        <taxon>Ciona</taxon>
    </lineage>
</organism>